<reference evidence="1 2" key="1">
    <citation type="submission" date="2018-10" db="EMBL/GenBank/DDBJ databases">
        <title>A high-quality apple genome assembly.</title>
        <authorList>
            <person name="Hu J."/>
        </authorList>
    </citation>
    <scope>NUCLEOTIDE SEQUENCE [LARGE SCALE GENOMIC DNA]</scope>
    <source>
        <strain evidence="2">cv. HFTH1</strain>
        <tissue evidence="1">Young leaf</tissue>
    </source>
</reference>
<dbReference type="InterPro" id="IPR023214">
    <property type="entry name" value="HAD_sf"/>
</dbReference>
<gene>
    <name evidence="1" type="ORF">DVH24_019891</name>
</gene>
<dbReference type="InterPro" id="IPR023198">
    <property type="entry name" value="PGP-like_dom2"/>
</dbReference>
<dbReference type="CDD" id="cd07505">
    <property type="entry name" value="HAD_BPGM-like"/>
    <property type="match status" value="1"/>
</dbReference>
<dbReference type="Pfam" id="PF13419">
    <property type="entry name" value="HAD_2"/>
    <property type="match status" value="1"/>
</dbReference>
<dbReference type="InterPro" id="IPR036412">
    <property type="entry name" value="HAD-like_sf"/>
</dbReference>
<evidence type="ECO:0000313" key="1">
    <source>
        <dbReference type="EMBL" id="RXH77003.1"/>
    </source>
</evidence>
<dbReference type="STRING" id="3750.A0A498I7C5"/>
<protein>
    <submittedName>
        <fullName evidence="1">Uncharacterized protein</fullName>
    </submittedName>
</protein>
<organism evidence="1 2">
    <name type="scientific">Malus domestica</name>
    <name type="common">Apple</name>
    <name type="synonym">Pyrus malus</name>
    <dbReference type="NCBI Taxonomy" id="3750"/>
    <lineage>
        <taxon>Eukaryota</taxon>
        <taxon>Viridiplantae</taxon>
        <taxon>Streptophyta</taxon>
        <taxon>Embryophyta</taxon>
        <taxon>Tracheophyta</taxon>
        <taxon>Spermatophyta</taxon>
        <taxon>Magnoliopsida</taxon>
        <taxon>eudicotyledons</taxon>
        <taxon>Gunneridae</taxon>
        <taxon>Pentapetalae</taxon>
        <taxon>rosids</taxon>
        <taxon>fabids</taxon>
        <taxon>Rosales</taxon>
        <taxon>Rosaceae</taxon>
        <taxon>Amygdaloideae</taxon>
        <taxon>Maleae</taxon>
        <taxon>Malus</taxon>
    </lineage>
</organism>
<dbReference type="NCBIfam" id="TIGR01509">
    <property type="entry name" value="HAD-SF-IA-v3"/>
    <property type="match status" value="1"/>
</dbReference>
<name>A0A498I7C5_MALDO</name>
<dbReference type="Gene3D" id="1.10.150.240">
    <property type="entry name" value="Putative phosphatase, domain 2"/>
    <property type="match status" value="1"/>
</dbReference>
<dbReference type="EMBL" id="RDQH01000340">
    <property type="protein sequence ID" value="RXH77003.1"/>
    <property type="molecule type" value="Genomic_DNA"/>
</dbReference>
<accession>A0A498I7C5</accession>
<keyword evidence="2" id="KW-1185">Reference proteome</keyword>
<dbReference type="SUPFAM" id="SSF56784">
    <property type="entry name" value="HAD-like"/>
    <property type="match status" value="1"/>
</dbReference>
<sequence>MAESLALTSFLGHRPLYTGAFVKNFSNKRRLPDNCRFPVAEVLGRRVVMASPLPRLRVGQSKNSSIKALAMELAKETYSFKEDKLPHKWNYPIDTGVDPKPGLWPPENRAYNPSLHNPLLRQERIGSGWLVVIFEWEGVLIEDNTDLEKQAWLVLSREEGKSPPSAFMLRRIEGMKNEQAMSEVLCWSRDPAQLRRMAARREDIYQALQGGIYQLRAGSREFVNVLMHSKIPTTLVSTRPRKTLEAAMGSIGIEEYFSVMVAVEDVQRVKPNPEMFEYTAQLLKFILERCIVFGNSNQTVEAAHDARMKCVVVASKHPVYELAAADLVVRRLDELSMVDLKNLAAI</sequence>
<comment type="caution">
    <text evidence="1">The sequence shown here is derived from an EMBL/GenBank/DDBJ whole genome shotgun (WGS) entry which is preliminary data.</text>
</comment>
<dbReference type="PANTHER" id="PTHR47108:SF1">
    <property type="entry name" value="5-AMINO-6-(5-PHOSPHO-D-RIBITYLAMINO)URACIL PHOSPHATASE, CHLOROPLASTIC"/>
    <property type="match status" value="1"/>
</dbReference>
<proteinExistence type="predicted"/>
<dbReference type="AlphaFoldDB" id="A0A498I7C5"/>
<evidence type="ECO:0000313" key="2">
    <source>
        <dbReference type="Proteomes" id="UP000290289"/>
    </source>
</evidence>
<dbReference type="InterPro" id="IPR006439">
    <property type="entry name" value="HAD-SF_hydro_IA"/>
</dbReference>
<dbReference type="Gene3D" id="3.40.50.1000">
    <property type="entry name" value="HAD superfamily/HAD-like"/>
    <property type="match status" value="1"/>
</dbReference>
<dbReference type="Proteomes" id="UP000290289">
    <property type="component" value="Chromosome 14"/>
</dbReference>
<dbReference type="PANTHER" id="PTHR47108">
    <property type="entry name" value="5-AMINO-6-(5-PHOSPHO-D-RIBITYLAMINO)URACIL PHOSPHATASE, CHLOROPLASTIC"/>
    <property type="match status" value="1"/>
</dbReference>
<dbReference type="InterPro" id="IPR041492">
    <property type="entry name" value="HAD_2"/>
</dbReference>